<proteinExistence type="predicted"/>
<dbReference type="AlphaFoldDB" id="A0A822Y9X0"/>
<evidence type="ECO:0000313" key="4">
    <source>
        <dbReference type="Proteomes" id="UP000607653"/>
    </source>
</evidence>
<evidence type="ECO:0000259" key="2">
    <source>
        <dbReference type="Pfam" id="PF07807"/>
    </source>
</evidence>
<keyword evidence="4" id="KW-1185">Reference proteome</keyword>
<dbReference type="Proteomes" id="UP000607653">
    <property type="component" value="Unassembled WGS sequence"/>
</dbReference>
<dbReference type="EMBL" id="DUZY01000002">
    <property type="protein sequence ID" value="DAD28893.1"/>
    <property type="molecule type" value="Genomic_DNA"/>
</dbReference>
<dbReference type="Pfam" id="PF07807">
    <property type="entry name" value="RED_C"/>
    <property type="match status" value="1"/>
</dbReference>
<comment type="caution">
    <text evidence="3">The sequence shown here is derived from an EMBL/GenBank/DDBJ whole genome shotgun (WGS) entry which is preliminary data.</text>
</comment>
<accession>A0A822Y9X0</accession>
<dbReference type="PANTHER" id="PTHR12765">
    <property type="entry name" value="RED PROTEIN IK FACTOR CYTOKINE IK"/>
    <property type="match status" value="1"/>
</dbReference>
<feature type="domain" description="Protein RED C-terminal" evidence="2">
    <location>
        <begin position="131"/>
        <end position="191"/>
    </location>
</feature>
<feature type="region of interest" description="Disordered" evidence="1">
    <location>
        <begin position="1"/>
        <end position="34"/>
    </location>
</feature>
<reference evidence="3 4" key="1">
    <citation type="journal article" date="2020" name="Mol. Biol. Evol.">
        <title>Distinct Expression and Methylation Patterns for Genes with Different Fates following a Single Whole-Genome Duplication in Flowering Plants.</title>
        <authorList>
            <person name="Shi T."/>
            <person name="Rahmani R.S."/>
            <person name="Gugger P.F."/>
            <person name="Wang M."/>
            <person name="Li H."/>
            <person name="Zhang Y."/>
            <person name="Li Z."/>
            <person name="Wang Q."/>
            <person name="Van de Peer Y."/>
            <person name="Marchal K."/>
            <person name="Chen J."/>
        </authorList>
    </citation>
    <scope>NUCLEOTIDE SEQUENCE [LARGE SCALE GENOMIC DNA]</scope>
    <source>
        <tissue evidence="3">Leaf</tissue>
    </source>
</reference>
<protein>
    <recommendedName>
        <fullName evidence="2">Protein RED C-terminal domain-containing protein</fullName>
    </recommendedName>
</protein>
<organism evidence="3 4">
    <name type="scientific">Nelumbo nucifera</name>
    <name type="common">Sacred lotus</name>
    <dbReference type="NCBI Taxonomy" id="4432"/>
    <lineage>
        <taxon>Eukaryota</taxon>
        <taxon>Viridiplantae</taxon>
        <taxon>Streptophyta</taxon>
        <taxon>Embryophyta</taxon>
        <taxon>Tracheophyta</taxon>
        <taxon>Spermatophyta</taxon>
        <taxon>Magnoliopsida</taxon>
        <taxon>Proteales</taxon>
        <taxon>Nelumbonaceae</taxon>
        <taxon>Nelumbo</taxon>
    </lineage>
</organism>
<gene>
    <name evidence="3" type="ORF">HUJ06_030361</name>
</gene>
<dbReference type="InterPro" id="IPR012492">
    <property type="entry name" value="RED_C"/>
</dbReference>
<evidence type="ECO:0000313" key="3">
    <source>
        <dbReference type="EMBL" id="DAD28893.1"/>
    </source>
</evidence>
<sequence length="191" mass="22329">MEESPRNRGRMSSYFSEPGYGPVPLSKPTQDWQQTNGYDAVQAQVIAGGYPVECQDYQHTEQLAYSEQYLQQNLPIYDVQARLNIPQDPRFMTQEEDCSLGSVCKRDDQKLEQLREKDAQEKDPNFISEIYSECYTGYQKYNREVVDSDEDDLSKMDMGNWVKGCLHWWDFETEEWAAYNEQKEALPKAAF</sequence>
<dbReference type="InterPro" id="IPR039896">
    <property type="entry name" value="Red-like"/>
</dbReference>
<name>A0A822Y9X0_NELNU</name>
<evidence type="ECO:0000256" key="1">
    <source>
        <dbReference type="SAM" id="MobiDB-lite"/>
    </source>
</evidence>